<feature type="transmembrane region" description="Helical" evidence="1">
    <location>
        <begin position="81"/>
        <end position="100"/>
    </location>
</feature>
<feature type="transmembrane region" description="Helical" evidence="1">
    <location>
        <begin position="267"/>
        <end position="291"/>
    </location>
</feature>
<evidence type="ECO:0000313" key="3">
    <source>
        <dbReference type="EMBL" id="MFD2614284.1"/>
    </source>
</evidence>
<reference evidence="4" key="1">
    <citation type="journal article" date="2019" name="Int. J. Syst. Evol. Microbiol.">
        <title>The Global Catalogue of Microorganisms (GCM) 10K type strain sequencing project: providing services to taxonomists for standard genome sequencing and annotation.</title>
        <authorList>
            <consortium name="The Broad Institute Genomics Platform"/>
            <consortium name="The Broad Institute Genome Sequencing Center for Infectious Disease"/>
            <person name="Wu L."/>
            <person name="Ma J."/>
        </authorList>
    </citation>
    <scope>NUCLEOTIDE SEQUENCE [LARGE SCALE GENOMIC DNA]</scope>
    <source>
        <strain evidence="4">KCTC 3950</strain>
    </source>
</reference>
<dbReference type="RefSeq" id="WP_377604978.1">
    <property type="nucleotide sequence ID" value="NZ_JBHUME010000011.1"/>
</dbReference>
<evidence type="ECO:0000259" key="2">
    <source>
        <dbReference type="Pfam" id="PF13231"/>
    </source>
</evidence>
<keyword evidence="4" id="KW-1185">Reference proteome</keyword>
<dbReference type="GO" id="GO:0016757">
    <property type="term" value="F:glycosyltransferase activity"/>
    <property type="evidence" value="ECO:0007669"/>
    <property type="project" value="UniProtKB-KW"/>
</dbReference>
<evidence type="ECO:0000256" key="1">
    <source>
        <dbReference type="SAM" id="Phobius"/>
    </source>
</evidence>
<feature type="transmembrane region" description="Helical" evidence="1">
    <location>
        <begin position="106"/>
        <end position="126"/>
    </location>
</feature>
<feature type="transmembrane region" description="Helical" evidence="1">
    <location>
        <begin position="162"/>
        <end position="190"/>
    </location>
</feature>
<sequence>MKQRIGKAGAAAAVLLAFGAMYAWRFRYAGPFAGTWDTVDFAMALSRFDLLEMQPHFPGYPYFILGGMLVHNFVENPARALSIFNVLMSLSSCIPVYWLARRKLPPISAGLLCLAVQGLSYNGLLAAGPMSEGTALAVLWWYLWSLVAAMESRKWTAGLLPLFLFGLLMGVRLSYAAFGAGLLFPAYTVWKRGTAGRAAVRLVFLGAAGLLFQLIWITGLAYTEGGYLPFFKLAVQFTGGHFNDWGGAVTSSGYGLGERLVQLAVNVIWAGVLGSSVWSAVFLLCALTGGLLIRKNSSFNRALVKQNMPDLMMLSVMGLYLTYAYFAQNVDKPRHIMPVVVMGVWFAGGWLLRRLQHRPEARRQRVRTAAGASAALFLVCQLGAGAALVREQYTEKPASYQLTAELERMEAEEGNLLVFAWEEDRVMKYLQAGFEHKRVFTWDFFKAEAAERKEARILLTGEVVRGFEEQGIDMAPNIRKIREFRSNQLVDPVYHYIVLYEWIP</sequence>
<keyword evidence="3" id="KW-0808">Transferase</keyword>
<keyword evidence="1" id="KW-1133">Transmembrane helix</keyword>
<feature type="domain" description="Glycosyltransferase RgtA/B/C/D-like" evidence="2">
    <location>
        <begin position="58"/>
        <end position="212"/>
    </location>
</feature>
<gene>
    <name evidence="3" type="ORF">ACFSUF_17885</name>
</gene>
<protein>
    <submittedName>
        <fullName evidence="3">Glycosyltransferase family 39 protein</fullName>
        <ecNumber evidence="3">2.4.-.-</ecNumber>
    </submittedName>
</protein>
<dbReference type="InterPro" id="IPR038731">
    <property type="entry name" value="RgtA/B/C-like"/>
</dbReference>
<dbReference type="Pfam" id="PF13231">
    <property type="entry name" value="PMT_2"/>
    <property type="match status" value="1"/>
</dbReference>
<comment type="caution">
    <text evidence="3">The sequence shown here is derived from an EMBL/GenBank/DDBJ whole genome shotgun (WGS) entry which is preliminary data.</text>
</comment>
<keyword evidence="1" id="KW-0812">Transmembrane</keyword>
<dbReference type="Proteomes" id="UP001597541">
    <property type="component" value="Unassembled WGS sequence"/>
</dbReference>
<keyword evidence="3" id="KW-0328">Glycosyltransferase</keyword>
<feature type="transmembrane region" description="Helical" evidence="1">
    <location>
        <begin position="334"/>
        <end position="352"/>
    </location>
</feature>
<dbReference type="EC" id="2.4.-.-" evidence="3"/>
<name>A0ABW5PIB3_9BACL</name>
<feature type="transmembrane region" description="Helical" evidence="1">
    <location>
        <begin position="133"/>
        <end position="150"/>
    </location>
</feature>
<keyword evidence="1" id="KW-0472">Membrane</keyword>
<dbReference type="EMBL" id="JBHUME010000011">
    <property type="protein sequence ID" value="MFD2614284.1"/>
    <property type="molecule type" value="Genomic_DNA"/>
</dbReference>
<feature type="transmembrane region" description="Helical" evidence="1">
    <location>
        <begin position="57"/>
        <end position="74"/>
    </location>
</feature>
<feature type="transmembrane region" description="Helical" evidence="1">
    <location>
        <begin position="202"/>
        <end position="222"/>
    </location>
</feature>
<proteinExistence type="predicted"/>
<organism evidence="3 4">
    <name type="scientific">Paenibacillus gansuensis</name>
    <dbReference type="NCBI Taxonomy" id="306542"/>
    <lineage>
        <taxon>Bacteria</taxon>
        <taxon>Bacillati</taxon>
        <taxon>Bacillota</taxon>
        <taxon>Bacilli</taxon>
        <taxon>Bacillales</taxon>
        <taxon>Paenibacillaceae</taxon>
        <taxon>Paenibacillus</taxon>
    </lineage>
</organism>
<evidence type="ECO:0000313" key="4">
    <source>
        <dbReference type="Proteomes" id="UP001597541"/>
    </source>
</evidence>
<accession>A0ABW5PIB3</accession>
<feature type="transmembrane region" description="Helical" evidence="1">
    <location>
        <begin position="372"/>
        <end position="389"/>
    </location>
</feature>
<feature type="transmembrane region" description="Helical" evidence="1">
    <location>
        <begin position="311"/>
        <end position="328"/>
    </location>
</feature>